<keyword evidence="2" id="KW-1185">Reference proteome</keyword>
<sequence>MSNTIMNHPPEEAQSESILPEPDFAKYPWCRYLLTPYTNKETRPPEEVSLLAESFEPLSELPAIFDPLLEEGRRYSPPTFFFGWPVDDAKTLEIALELDLVWYWDEDGMGSTWKSQADVRDGDVVDDDCTLTEVQYRSQKRGHASDAWRMFETARSDSQQR</sequence>
<proteinExistence type="predicted"/>
<dbReference type="EMBL" id="JH687553">
    <property type="protein sequence ID" value="EIN04714.1"/>
    <property type="molecule type" value="Genomic_DNA"/>
</dbReference>
<name>R7S4D6_PUNST</name>
<dbReference type="Proteomes" id="UP000054196">
    <property type="component" value="Unassembled WGS sequence"/>
</dbReference>
<dbReference type="RefSeq" id="XP_007388107.1">
    <property type="nucleotide sequence ID" value="XM_007388045.1"/>
</dbReference>
<dbReference type="eggNOG" id="ENOG502RC7R">
    <property type="taxonomic scope" value="Eukaryota"/>
</dbReference>
<gene>
    <name evidence="1" type="ORF">PUNSTDRAFT_138360</name>
</gene>
<organism evidence="1 2">
    <name type="scientific">Punctularia strigosozonata (strain HHB-11173)</name>
    <name type="common">White-rot fungus</name>
    <dbReference type="NCBI Taxonomy" id="741275"/>
    <lineage>
        <taxon>Eukaryota</taxon>
        <taxon>Fungi</taxon>
        <taxon>Dikarya</taxon>
        <taxon>Basidiomycota</taxon>
        <taxon>Agaricomycotina</taxon>
        <taxon>Agaricomycetes</taxon>
        <taxon>Corticiales</taxon>
        <taxon>Punctulariaceae</taxon>
        <taxon>Punctularia</taxon>
    </lineage>
</organism>
<dbReference type="KEGG" id="psq:PUNSTDRAFT_138360"/>
<protein>
    <submittedName>
        <fullName evidence="1">Uncharacterized protein</fullName>
    </submittedName>
</protein>
<evidence type="ECO:0000313" key="1">
    <source>
        <dbReference type="EMBL" id="EIN04714.1"/>
    </source>
</evidence>
<dbReference type="HOGENOM" id="CLU_1644583_0_0_1"/>
<dbReference type="AlphaFoldDB" id="R7S4D6"/>
<evidence type="ECO:0000313" key="2">
    <source>
        <dbReference type="Proteomes" id="UP000054196"/>
    </source>
</evidence>
<dbReference type="GeneID" id="18880054"/>
<reference evidence="2" key="1">
    <citation type="journal article" date="2012" name="Science">
        <title>The Paleozoic origin of enzymatic lignin decomposition reconstructed from 31 fungal genomes.</title>
        <authorList>
            <person name="Floudas D."/>
            <person name="Binder M."/>
            <person name="Riley R."/>
            <person name="Barry K."/>
            <person name="Blanchette R.A."/>
            <person name="Henrissat B."/>
            <person name="Martinez A.T."/>
            <person name="Otillar R."/>
            <person name="Spatafora J.W."/>
            <person name="Yadav J.S."/>
            <person name="Aerts A."/>
            <person name="Benoit I."/>
            <person name="Boyd A."/>
            <person name="Carlson A."/>
            <person name="Copeland A."/>
            <person name="Coutinho P.M."/>
            <person name="de Vries R.P."/>
            <person name="Ferreira P."/>
            <person name="Findley K."/>
            <person name="Foster B."/>
            <person name="Gaskell J."/>
            <person name="Glotzer D."/>
            <person name="Gorecki P."/>
            <person name="Heitman J."/>
            <person name="Hesse C."/>
            <person name="Hori C."/>
            <person name="Igarashi K."/>
            <person name="Jurgens J.A."/>
            <person name="Kallen N."/>
            <person name="Kersten P."/>
            <person name="Kohler A."/>
            <person name="Kuees U."/>
            <person name="Kumar T.K.A."/>
            <person name="Kuo A."/>
            <person name="LaButti K."/>
            <person name="Larrondo L.F."/>
            <person name="Lindquist E."/>
            <person name="Ling A."/>
            <person name="Lombard V."/>
            <person name="Lucas S."/>
            <person name="Lundell T."/>
            <person name="Martin R."/>
            <person name="McLaughlin D.J."/>
            <person name="Morgenstern I."/>
            <person name="Morin E."/>
            <person name="Murat C."/>
            <person name="Nagy L.G."/>
            <person name="Nolan M."/>
            <person name="Ohm R.A."/>
            <person name="Patyshakuliyeva A."/>
            <person name="Rokas A."/>
            <person name="Ruiz-Duenas F.J."/>
            <person name="Sabat G."/>
            <person name="Salamov A."/>
            <person name="Samejima M."/>
            <person name="Schmutz J."/>
            <person name="Slot J.C."/>
            <person name="St John F."/>
            <person name="Stenlid J."/>
            <person name="Sun H."/>
            <person name="Sun S."/>
            <person name="Syed K."/>
            <person name="Tsang A."/>
            <person name="Wiebenga A."/>
            <person name="Young D."/>
            <person name="Pisabarro A."/>
            <person name="Eastwood D.C."/>
            <person name="Martin F."/>
            <person name="Cullen D."/>
            <person name="Grigoriev I.V."/>
            <person name="Hibbett D.S."/>
        </authorList>
    </citation>
    <scope>NUCLEOTIDE SEQUENCE [LARGE SCALE GENOMIC DNA]</scope>
    <source>
        <strain evidence="2">HHB-11173 SS5</strain>
    </source>
</reference>
<accession>R7S4D6</accession>